<proteinExistence type="predicted"/>
<protein>
    <submittedName>
        <fullName evidence="2">Uncharacterized protein</fullName>
    </submittedName>
</protein>
<dbReference type="Gene3D" id="3.30.450.200">
    <property type="match status" value="1"/>
</dbReference>
<dbReference type="OrthoDB" id="6019893at2759"/>
<gene>
    <name evidence="2" type="ORF">PHPALM_10888</name>
</gene>
<reference evidence="2 3" key="1">
    <citation type="journal article" date="2017" name="Genome Biol. Evol.">
        <title>Phytophthora megakarya and P. palmivora, closely related causal agents of cacao black pod rot, underwent increases in genome sizes and gene numbers by different mechanisms.</title>
        <authorList>
            <person name="Ali S.S."/>
            <person name="Shao J."/>
            <person name="Lary D.J."/>
            <person name="Kronmiller B."/>
            <person name="Shen D."/>
            <person name="Strem M.D."/>
            <person name="Amoako-Attah I."/>
            <person name="Akrofi A.Y."/>
            <person name="Begoude B.A."/>
            <person name="Ten Hoopen G.M."/>
            <person name="Coulibaly K."/>
            <person name="Kebe B.I."/>
            <person name="Melnick R.L."/>
            <person name="Guiltinan M.J."/>
            <person name="Tyler B.M."/>
            <person name="Meinhardt L.W."/>
            <person name="Bailey B.A."/>
        </authorList>
    </citation>
    <scope>NUCLEOTIDE SEQUENCE [LARGE SCALE GENOMIC DNA]</scope>
    <source>
        <strain evidence="3">sbr112.9</strain>
    </source>
</reference>
<dbReference type="AlphaFoldDB" id="A0A2P4Y3L7"/>
<feature type="region of interest" description="Disordered" evidence="1">
    <location>
        <begin position="165"/>
        <end position="189"/>
    </location>
</feature>
<accession>A0A2P4Y3L7</accession>
<name>A0A2P4Y3L7_9STRA</name>
<evidence type="ECO:0000313" key="2">
    <source>
        <dbReference type="EMBL" id="POM72398.1"/>
    </source>
</evidence>
<feature type="compositionally biased region" description="Polar residues" evidence="1">
    <location>
        <begin position="79"/>
        <end position="92"/>
    </location>
</feature>
<evidence type="ECO:0000313" key="3">
    <source>
        <dbReference type="Proteomes" id="UP000237271"/>
    </source>
</evidence>
<evidence type="ECO:0000256" key="1">
    <source>
        <dbReference type="SAM" id="MobiDB-lite"/>
    </source>
</evidence>
<sequence length="377" mass="42618">MSESEEDSTSMSKQKSIFSGMTRVKQIHHLREKWSPKSKSPLPDRTFVDTPPSSPWSRRASPAKYALGQTPGPYRDSGRPTTRRTQSMNGSPRGQPMITIVDMERYLAINTWLENNDINVAQIDASRDETRTKSKSYGLFDDMYSSLDVLEKNLKSELSHLRINEKTEEDTRSNEQKYQEERKDTPESSPPALFDYLVVIGADMLDVKIRNFWNQKENVYESTIVFAHPPESQFNAESLEHFCFPTGVKTINLTTPNCDRSNEIADENSQSKEDDFFVLMLSGGGVHGQSVQYAMCMKGTITIRGTDGKDLLLPMCYCIVAQIPLVPFFRALLQGFLDNLRKEFEPSANSECSPLSSIVTDKVNIASSFAIVSKIYK</sequence>
<feature type="compositionally biased region" description="Basic and acidic residues" evidence="1">
    <location>
        <begin position="165"/>
        <end position="186"/>
    </location>
</feature>
<dbReference type="EMBL" id="NCKW01005843">
    <property type="protein sequence ID" value="POM72398.1"/>
    <property type="molecule type" value="Genomic_DNA"/>
</dbReference>
<dbReference type="PANTHER" id="PTHR15288">
    <property type="entry name" value="DENN DOMAIN-CONTAINING PROTEIN 2"/>
    <property type="match status" value="1"/>
</dbReference>
<feature type="region of interest" description="Disordered" evidence="1">
    <location>
        <begin position="1"/>
        <end position="96"/>
    </location>
</feature>
<organism evidence="2 3">
    <name type="scientific">Phytophthora palmivora</name>
    <dbReference type="NCBI Taxonomy" id="4796"/>
    <lineage>
        <taxon>Eukaryota</taxon>
        <taxon>Sar</taxon>
        <taxon>Stramenopiles</taxon>
        <taxon>Oomycota</taxon>
        <taxon>Peronosporomycetes</taxon>
        <taxon>Peronosporales</taxon>
        <taxon>Peronosporaceae</taxon>
        <taxon>Phytophthora</taxon>
    </lineage>
</organism>
<keyword evidence="3" id="KW-1185">Reference proteome</keyword>
<comment type="caution">
    <text evidence="2">The sequence shown here is derived from an EMBL/GenBank/DDBJ whole genome shotgun (WGS) entry which is preliminary data.</text>
</comment>
<dbReference type="PANTHER" id="PTHR15288:SF0">
    <property type="entry name" value="UDENN DOMAIN-CONTAINING PROTEIN"/>
    <property type="match status" value="1"/>
</dbReference>
<dbReference type="Proteomes" id="UP000237271">
    <property type="component" value="Unassembled WGS sequence"/>
</dbReference>
<dbReference type="InterPro" id="IPR051942">
    <property type="entry name" value="DENN_domain_containing_2"/>
</dbReference>